<organism evidence="2 3">
    <name type="scientific">Adonisia turfae CCMR0081</name>
    <dbReference type="NCBI Taxonomy" id="2292702"/>
    <lineage>
        <taxon>Bacteria</taxon>
        <taxon>Bacillati</taxon>
        <taxon>Cyanobacteriota</taxon>
        <taxon>Adonisia</taxon>
        <taxon>Adonisia turfae</taxon>
    </lineage>
</organism>
<dbReference type="RefSeq" id="WP_163702867.1">
    <property type="nucleotide sequence ID" value="NZ_QXHD01000004.1"/>
</dbReference>
<dbReference type="Gene3D" id="1.25.40.10">
    <property type="entry name" value="Tetratricopeptide repeat domain"/>
    <property type="match status" value="3"/>
</dbReference>
<evidence type="ECO:0000313" key="2">
    <source>
        <dbReference type="EMBL" id="NEZ60269.1"/>
    </source>
</evidence>
<dbReference type="Proteomes" id="UP000481033">
    <property type="component" value="Unassembled WGS sequence"/>
</dbReference>
<proteinExistence type="predicted"/>
<accession>A0A6M0RVQ7</accession>
<dbReference type="Pfam" id="PF12770">
    <property type="entry name" value="CHAT"/>
    <property type="match status" value="1"/>
</dbReference>
<dbReference type="InterPro" id="IPR024983">
    <property type="entry name" value="CHAT_dom"/>
</dbReference>
<dbReference type="AlphaFoldDB" id="A0A6M0RVQ7"/>
<dbReference type="EMBL" id="QXHD01000004">
    <property type="protein sequence ID" value="NEZ60269.1"/>
    <property type="molecule type" value="Genomic_DNA"/>
</dbReference>
<dbReference type="InterPro" id="IPR019734">
    <property type="entry name" value="TPR_rpt"/>
</dbReference>
<feature type="domain" description="CHAT" evidence="1">
    <location>
        <begin position="598"/>
        <end position="871"/>
    </location>
</feature>
<dbReference type="PANTHER" id="PTHR10098:SF112">
    <property type="entry name" value="SLR0380 PROTEIN"/>
    <property type="match status" value="1"/>
</dbReference>
<comment type="caution">
    <text evidence="2">The sequence shown here is derived from an EMBL/GenBank/DDBJ whole genome shotgun (WGS) entry which is preliminary data.</text>
</comment>
<gene>
    <name evidence="2" type="ORF">DXZ20_32425</name>
</gene>
<protein>
    <submittedName>
        <fullName evidence="2">CHAT domain-containing protein</fullName>
    </submittedName>
</protein>
<evidence type="ECO:0000259" key="1">
    <source>
        <dbReference type="Pfam" id="PF12770"/>
    </source>
</evidence>
<dbReference type="SUPFAM" id="SSF48452">
    <property type="entry name" value="TPR-like"/>
    <property type="match status" value="2"/>
</dbReference>
<keyword evidence="3" id="KW-1185">Reference proteome</keyword>
<evidence type="ECO:0000313" key="3">
    <source>
        <dbReference type="Proteomes" id="UP000481033"/>
    </source>
</evidence>
<dbReference type="SMART" id="SM00028">
    <property type="entry name" value="TPR"/>
    <property type="match status" value="6"/>
</dbReference>
<dbReference type="InterPro" id="IPR011990">
    <property type="entry name" value="TPR-like_helical_dom_sf"/>
</dbReference>
<sequence length="873" mass="96526">MQNVELPAELCIHGSLLKNNTNQQTAQTSSASSLLQTGIRQYESEQFAAAITSWSQALQNDQTTSDTLTQALLLSNLSLAHQHLGQWPQATETIAQSLSLLETPSDSAAYSETLAKALNTQGRLYWGQGNMEAALLSWREATTAYRQADHKRGVLLSLINQAKALQTLGLHVQSKTILNEEISQILQNGALDPILTATGFWHLGNAQRQFGELTASQENLQQSLAIAKTANRPRLKSSVLLDLGNTERALSDSASAIGKKDEALVHQTAALAAYEEVASTGTASLNQVQANLNRLSFLIDLEEWSAAQALWPDLLSTIPQLPPSRTAIYAQLNFAKSLATLMQVSEAQPKNLQISQTGTPSWQDIDAILVTAIQQAQALDDTIAESYGIGQRGELYEMLQQWPQAQALTQKALWLTNETQFLDGRYRWEWQQGRLLRKQGKQDEAVKAYDAAVKTLEQVRKNLLFIDAEVQFSFRDNVEPVYREFVELLLSHGDQASLSDETLNLAIQQIDSLQLSELENFLRCDLASTTTISQFETDTDAAILYPIILPDRIAVILQLQGQKIFADFEIPQKTAETKLEQLRRDLSNAPNRTPEVRKAAKEIYKWVFPETIEAALQDSDIKTLVFVLDGTLRNIPMAVLNDGEQYLVQKYAIAIAPELELFTPRPLTKELRVFTGGVGIPQEIENRQFPAIEKLDAELDKISELFGPQPPLTNENFQQEALQQQLSTGGFSGIHIKTHGVFSSDPEETFIVAHQKLIRGQELGDLIQSASVQGETPIELLVLSACSTATGDNRAILGLAGIAVQAGARSTVSTLWEAQDIPNTALMIRFYEELKQPGTSRAKALQNAQLALIAQGYRAPHLWATYVLVGNWR</sequence>
<name>A0A6M0RVQ7_9CYAN</name>
<reference evidence="2 3" key="1">
    <citation type="journal article" date="2020" name="Microb. Ecol.">
        <title>Ecogenomics of the Marine Benthic Filamentous Cyanobacterium Adonisia.</title>
        <authorList>
            <person name="Walter J.M."/>
            <person name="Coutinho F.H."/>
            <person name="Leomil L."/>
            <person name="Hargreaves P.I."/>
            <person name="Campeao M.E."/>
            <person name="Vieira V.V."/>
            <person name="Silva B.S."/>
            <person name="Fistarol G.O."/>
            <person name="Salomon P.S."/>
            <person name="Sawabe T."/>
            <person name="Mino S."/>
            <person name="Hosokawa M."/>
            <person name="Miyashita H."/>
            <person name="Maruyama F."/>
            <person name="van Verk M.C."/>
            <person name="Dutilh B.E."/>
            <person name="Thompson C.C."/>
            <person name="Thompson F.L."/>
        </authorList>
    </citation>
    <scope>NUCLEOTIDE SEQUENCE [LARGE SCALE GENOMIC DNA]</scope>
    <source>
        <strain evidence="2 3">CCMR0081</strain>
    </source>
</reference>
<dbReference type="PANTHER" id="PTHR10098">
    <property type="entry name" value="RAPSYN-RELATED"/>
    <property type="match status" value="1"/>
</dbReference>